<dbReference type="PANTHER" id="PTHR27007">
    <property type="match status" value="1"/>
</dbReference>
<keyword evidence="11" id="KW-0675">Receptor</keyword>
<comment type="similarity">
    <text evidence="3">In the C-terminal section; belongs to the protein kinase superfamily. Ser/Thr protein kinase family.</text>
</comment>
<dbReference type="InterPro" id="IPR013320">
    <property type="entry name" value="ConA-like_dom_sf"/>
</dbReference>
<evidence type="ECO:0000313" key="13">
    <source>
        <dbReference type="EMBL" id="PKI54207.1"/>
    </source>
</evidence>
<comment type="subcellular location">
    <subcellularLocation>
        <location evidence="1">Membrane</location>
        <topology evidence="1">Single-pass type I membrane protein</topology>
    </subcellularLocation>
</comment>
<dbReference type="Proteomes" id="UP000233551">
    <property type="component" value="Unassembled WGS sequence"/>
</dbReference>
<evidence type="ECO:0000256" key="5">
    <source>
        <dbReference type="ARBA" id="ARBA00022729"/>
    </source>
</evidence>
<evidence type="ECO:0000256" key="4">
    <source>
        <dbReference type="ARBA" id="ARBA00022692"/>
    </source>
</evidence>
<evidence type="ECO:0000313" key="14">
    <source>
        <dbReference type="Proteomes" id="UP000233551"/>
    </source>
</evidence>
<keyword evidence="10" id="KW-0472">Membrane</keyword>
<dbReference type="SUPFAM" id="SSF49899">
    <property type="entry name" value="Concanavalin A-like lectins/glucanases"/>
    <property type="match status" value="1"/>
</dbReference>
<evidence type="ECO:0000256" key="2">
    <source>
        <dbReference type="ARBA" id="ARBA00008536"/>
    </source>
</evidence>
<dbReference type="GO" id="GO:0006952">
    <property type="term" value="P:defense response"/>
    <property type="evidence" value="ECO:0007669"/>
    <property type="project" value="UniProtKB-ARBA"/>
</dbReference>
<dbReference type="EMBL" id="PGOL01001804">
    <property type="protein sequence ID" value="PKI54207.1"/>
    <property type="molecule type" value="Genomic_DNA"/>
</dbReference>
<dbReference type="AlphaFoldDB" id="A0A2I0JDA3"/>
<evidence type="ECO:0000256" key="9">
    <source>
        <dbReference type="ARBA" id="ARBA00022989"/>
    </source>
</evidence>
<dbReference type="GO" id="GO:0051707">
    <property type="term" value="P:response to other organism"/>
    <property type="evidence" value="ECO:0007669"/>
    <property type="project" value="UniProtKB-ARBA"/>
</dbReference>
<evidence type="ECO:0000256" key="1">
    <source>
        <dbReference type="ARBA" id="ARBA00004479"/>
    </source>
</evidence>
<dbReference type="InterPro" id="IPR000719">
    <property type="entry name" value="Prot_kinase_dom"/>
</dbReference>
<keyword evidence="9" id="KW-1133">Transmembrane helix</keyword>
<feature type="domain" description="Protein kinase" evidence="12">
    <location>
        <begin position="5"/>
        <end position="268"/>
    </location>
</feature>
<dbReference type="Pfam" id="PF07714">
    <property type="entry name" value="PK_Tyr_Ser-Thr"/>
    <property type="match status" value="1"/>
</dbReference>
<reference evidence="13 14" key="1">
    <citation type="submission" date="2017-11" db="EMBL/GenBank/DDBJ databases">
        <title>De-novo sequencing of pomegranate (Punica granatum L.) genome.</title>
        <authorList>
            <person name="Akparov Z."/>
            <person name="Amiraslanov A."/>
            <person name="Hajiyeva S."/>
            <person name="Abbasov M."/>
            <person name="Kaur K."/>
            <person name="Hamwieh A."/>
            <person name="Solovyev V."/>
            <person name="Salamov A."/>
            <person name="Braich B."/>
            <person name="Kosarev P."/>
            <person name="Mahmoud A."/>
            <person name="Hajiyev E."/>
            <person name="Babayeva S."/>
            <person name="Izzatullayeva V."/>
            <person name="Mammadov A."/>
            <person name="Mammadov A."/>
            <person name="Sharifova S."/>
            <person name="Ojaghi J."/>
            <person name="Eynullazada K."/>
            <person name="Bayramov B."/>
            <person name="Abdulazimova A."/>
            <person name="Shahmuradov I."/>
        </authorList>
    </citation>
    <scope>NUCLEOTIDE SEQUENCE [LARGE SCALE GENOMIC DNA]</scope>
    <source>
        <strain evidence="14">cv. AG2017</strain>
        <tissue evidence="13">Leaf</tissue>
    </source>
</reference>
<comment type="caution">
    <text evidence="13">The sequence shown here is derived from an EMBL/GenBank/DDBJ whole genome shotgun (WGS) entry which is preliminary data.</text>
</comment>
<dbReference type="InterPro" id="IPR001220">
    <property type="entry name" value="Legume_lectin_dom"/>
</dbReference>
<gene>
    <name evidence="13" type="ORF">CRG98_025440</name>
</gene>
<keyword evidence="6" id="KW-0430">Lectin</keyword>
<name>A0A2I0JDA3_PUNGR</name>
<dbReference type="Gene3D" id="1.10.510.10">
    <property type="entry name" value="Transferase(Phosphotransferase) domain 1"/>
    <property type="match status" value="1"/>
</dbReference>
<protein>
    <recommendedName>
        <fullName evidence="12">Protein kinase domain-containing protein</fullName>
    </recommendedName>
</protein>
<evidence type="ECO:0000259" key="12">
    <source>
        <dbReference type="PROSITE" id="PS50011"/>
    </source>
</evidence>
<keyword evidence="14" id="KW-1185">Reference proteome</keyword>
<keyword evidence="8" id="KW-0067">ATP-binding</keyword>
<evidence type="ECO:0000256" key="6">
    <source>
        <dbReference type="ARBA" id="ARBA00022734"/>
    </source>
</evidence>
<dbReference type="Pfam" id="PF00139">
    <property type="entry name" value="Lectin_legB"/>
    <property type="match status" value="1"/>
</dbReference>
<evidence type="ECO:0000256" key="10">
    <source>
        <dbReference type="ARBA" id="ARBA00023136"/>
    </source>
</evidence>
<evidence type="ECO:0000256" key="3">
    <source>
        <dbReference type="ARBA" id="ARBA00010217"/>
    </source>
</evidence>
<dbReference type="SUPFAM" id="SSF56112">
    <property type="entry name" value="Protein kinase-like (PK-like)"/>
    <property type="match status" value="1"/>
</dbReference>
<evidence type="ECO:0000256" key="7">
    <source>
        <dbReference type="ARBA" id="ARBA00022741"/>
    </source>
</evidence>
<dbReference type="Gene3D" id="2.60.120.200">
    <property type="match status" value="1"/>
</dbReference>
<organism evidence="13 14">
    <name type="scientific">Punica granatum</name>
    <name type="common">Pomegranate</name>
    <dbReference type="NCBI Taxonomy" id="22663"/>
    <lineage>
        <taxon>Eukaryota</taxon>
        <taxon>Viridiplantae</taxon>
        <taxon>Streptophyta</taxon>
        <taxon>Embryophyta</taxon>
        <taxon>Tracheophyta</taxon>
        <taxon>Spermatophyta</taxon>
        <taxon>Magnoliopsida</taxon>
        <taxon>eudicotyledons</taxon>
        <taxon>Gunneridae</taxon>
        <taxon>Pentapetalae</taxon>
        <taxon>rosids</taxon>
        <taxon>malvids</taxon>
        <taxon>Myrtales</taxon>
        <taxon>Lythraceae</taxon>
        <taxon>Punica</taxon>
    </lineage>
</organism>
<dbReference type="GO" id="GO:0005524">
    <property type="term" value="F:ATP binding"/>
    <property type="evidence" value="ECO:0007669"/>
    <property type="project" value="UniProtKB-KW"/>
</dbReference>
<dbReference type="GO" id="GO:0004713">
    <property type="term" value="F:protein tyrosine kinase activity"/>
    <property type="evidence" value="ECO:0007669"/>
    <property type="project" value="InterPro"/>
</dbReference>
<dbReference type="Pfam" id="PF00069">
    <property type="entry name" value="Pkinase"/>
    <property type="match status" value="1"/>
</dbReference>
<evidence type="ECO:0000256" key="11">
    <source>
        <dbReference type="ARBA" id="ARBA00023170"/>
    </source>
</evidence>
<accession>A0A2I0JDA3</accession>
<proteinExistence type="inferred from homology"/>
<dbReference type="InterPro" id="IPR011009">
    <property type="entry name" value="Kinase-like_dom_sf"/>
</dbReference>
<keyword evidence="4" id="KW-0812">Transmembrane</keyword>
<dbReference type="GO" id="GO:0016020">
    <property type="term" value="C:membrane"/>
    <property type="evidence" value="ECO:0007669"/>
    <property type="project" value="UniProtKB-SubCell"/>
</dbReference>
<dbReference type="SMART" id="SM00219">
    <property type="entry name" value="TyrKc"/>
    <property type="match status" value="1"/>
</dbReference>
<dbReference type="InterPro" id="IPR001245">
    <property type="entry name" value="Ser-Thr/Tyr_kinase_cat_dom"/>
</dbReference>
<dbReference type="InterPro" id="IPR050528">
    <property type="entry name" value="L-type_Lectin-RKs"/>
</dbReference>
<sequence length="268" mass="30222">MTGLAPVYPDDEAGNFENLTLASGRAKQLWVDYDGTEKRINVTLAPFKAVRPSTPLLSLSLDLSAIVKGDHVCQVLILDRIKRKYAEVLEDWELHYGPHRLKYKDLYIAIWGFLDQELLGTGCFGFGSVYKGILPASKFEIAVKRISHNSRREIREFVADIINISQLQHRNLVTLLGLRIIKGVAPGLLYLHEWWGQVVIHRDSKASNVLLDAELNGRLGDFRLARLCDHGTYHPLTTHVVGTLGYLAYQDRQGNEGVRCLRIRGIPP</sequence>
<keyword evidence="7" id="KW-0547">Nucleotide-binding</keyword>
<keyword evidence="5" id="KW-0732">Signal</keyword>
<dbReference type="GO" id="GO:0030246">
    <property type="term" value="F:carbohydrate binding"/>
    <property type="evidence" value="ECO:0007669"/>
    <property type="project" value="UniProtKB-KW"/>
</dbReference>
<dbReference type="Gene3D" id="3.30.200.20">
    <property type="entry name" value="Phosphorylase Kinase, domain 1"/>
    <property type="match status" value="1"/>
</dbReference>
<evidence type="ECO:0000256" key="8">
    <source>
        <dbReference type="ARBA" id="ARBA00022840"/>
    </source>
</evidence>
<dbReference type="InterPro" id="IPR020635">
    <property type="entry name" value="Tyr_kinase_cat_dom"/>
</dbReference>
<comment type="similarity">
    <text evidence="2">In the N-terminal section; belongs to the leguminous lectin family.</text>
</comment>
<dbReference type="PROSITE" id="PS50011">
    <property type="entry name" value="PROTEIN_KINASE_DOM"/>
    <property type="match status" value="1"/>
</dbReference>